<sequence>MKQSTLTLFFACMPAIASAQTTTDSIADEWERQLELNEVVVVARRPVVKQQEGKLIYLVKNDPYAKGLDGMTLLDRIPRVSVNNGSVSVAGKGNIRYIIDGVLMELDASAMKMRLQNLLAENIEKIELLTTPPSRYTVEANAVYISITTRNESLGTRGSVYGSLNQGNKLREYFSGSISHTTRRVEIAFDVNLQNYHNENDNEMQYIFADYTRKSSTSNKSHDFSTGLNALLRYKFTPSMNMGIIANYKYGNTSVNGSNFTDYRNYTSSTLTTSKSCPNNALTLTGFYDWSFGNKGERMELTYNYFNRHSPESAIISTTYNNDFGENGIDETGDNDYRFHIGKADFKLPYSWGQLETGISYTDILNSSDNYTQYFEAGGAAEHLTVNLFDYKERIAAAYFSASRSFGNGLWGKVGLRYEYTWTKGVQRTTSEINRNNYGQLFPTANLSWSKNNIGSFNLGYSIGMGRPNLWELNPFRYYSTTDEYSGGNPELKPTIYNNAEINYYGLGGLYAVLYTSFASDAITHIRRFDKDGIMSTIPYNCLATNKTGLYASYKRNIFDWWEMQVGGEAFHTYSRCNLSDFQVNNIEDWSGKIEVSANWMLNRQKTLKFNARFTHFFPWQQNMVNYESFQILNFTIRYALLNNRLNLSLTANDIFGWNKTKSKEHYADYTIRHTFNPNSAYVIFGISYTFGREKVVGVFRNSKEDQSGRTK</sequence>
<protein>
    <submittedName>
        <fullName evidence="1">TonB-dependent receptor</fullName>
    </submittedName>
</protein>
<keyword evidence="2" id="KW-1185">Reference proteome</keyword>
<dbReference type="EMBL" id="SRYB01000003">
    <property type="protein sequence ID" value="TGY80284.1"/>
    <property type="molecule type" value="Genomic_DNA"/>
</dbReference>
<keyword evidence="1" id="KW-0675">Receptor</keyword>
<comment type="caution">
    <text evidence="1">The sequence shown here is derived from an EMBL/GenBank/DDBJ whole genome shotgun (WGS) entry which is preliminary data.</text>
</comment>
<proteinExistence type="predicted"/>
<name>A0AC61RMP7_9BACT</name>
<evidence type="ECO:0000313" key="2">
    <source>
        <dbReference type="Proteomes" id="UP000306319"/>
    </source>
</evidence>
<evidence type="ECO:0000313" key="1">
    <source>
        <dbReference type="EMBL" id="TGY80284.1"/>
    </source>
</evidence>
<organism evidence="1 2">
    <name type="scientific">Lepagella muris</name>
    <dbReference type="NCBI Taxonomy" id="3032870"/>
    <lineage>
        <taxon>Bacteria</taxon>
        <taxon>Pseudomonadati</taxon>
        <taxon>Bacteroidota</taxon>
        <taxon>Bacteroidia</taxon>
        <taxon>Bacteroidales</taxon>
        <taxon>Muribaculaceae</taxon>
        <taxon>Lepagella</taxon>
    </lineage>
</organism>
<reference evidence="1" key="1">
    <citation type="submission" date="2019-04" db="EMBL/GenBank/DDBJ databases">
        <title>Microbes associate with the intestines of laboratory mice.</title>
        <authorList>
            <person name="Navarre W."/>
            <person name="Wong E."/>
            <person name="Huang K."/>
            <person name="Tropini C."/>
            <person name="Ng K."/>
            <person name="Yu B."/>
        </authorList>
    </citation>
    <scope>NUCLEOTIDE SEQUENCE</scope>
    <source>
        <strain evidence="1">NM04_E33</strain>
    </source>
</reference>
<dbReference type="Proteomes" id="UP000306319">
    <property type="component" value="Unassembled WGS sequence"/>
</dbReference>
<accession>A0AC61RMP7</accession>
<gene>
    <name evidence="1" type="ORF">E5331_03335</name>
</gene>